<gene>
    <name evidence="3" type="ORF">F9B74_08450</name>
</gene>
<dbReference type="RefSeq" id="WP_163764789.1">
    <property type="nucleotide sequence ID" value="NZ_JAAGYR010000017.1"/>
</dbReference>
<comment type="caution">
    <text evidence="3">The sequence shown here is derived from an EMBL/GenBank/DDBJ whole genome shotgun (WGS) entry which is preliminary data.</text>
</comment>
<feature type="region of interest" description="Disordered" evidence="1">
    <location>
        <begin position="98"/>
        <end position="119"/>
    </location>
</feature>
<keyword evidence="2" id="KW-0732">Signal</keyword>
<evidence type="ECO:0000313" key="3">
    <source>
        <dbReference type="EMBL" id="NEN76346.1"/>
    </source>
</evidence>
<dbReference type="AlphaFoldDB" id="A0A6L9Y7J6"/>
<evidence type="ECO:0000313" key="4">
    <source>
        <dbReference type="Proteomes" id="UP000477651"/>
    </source>
</evidence>
<name>A0A6L9Y7J6_9BURK</name>
<dbReference type="Proteomes" id="UP000477651">
    <property type="component" value="Unassembled WGS sequence"/>
</dbReference>
<feature type="compositionally biased region" description="Basic and acidic residues" evidence="1">
    <location>
        <begin position="106"/>
        <end position="119"/>
    </location>
</feature>
<feature type="chain" id="PRO_5027116511" evidence="2">
    <location>
        <begin position="23"/>
        <end position="119"/>
    </location>
</feature>
<accession>A0A6L9Y7J6</accession>
<sequence>MMKKKVLLWCMVVSSVMASAVAQEVDNRPASQKAQDVYVEPTLRMTQTQTIGITDDKTQQVSVVGVETKTSVIDHQGNVIESSEERTDVQPIEQKAIPQVPTQKAPIEKAITDKSRSMP</sequence>
<organism evidence="3 4">
    <name type="scientific">Pelistega ratti</name>
    <dbReference type="NCBI Taxonomy" id="2652177"/>
    <lineage>
        <taxon>Bacteria</taxon>
        <taxon>Pseudomonadati</taxon>
        <taxon>Pseudomonadota</taxon>
        <taxon>Betaproteobacteria</taxon>
        <taxon>Burkholderiales</taxon>
        <taxon>Alcaligenaceae</taxon>
        <taxon>Pelistega</taxon>
    </lineage>
</organism>
<proteinExistence type="predicted"/>
<keyword evidence="4" id="KW-1185">Reference proteome</keyword>
<evidence type="ECO:0000256" key="1">
    <source>
        <dbReference type="SAM" id="MobiDB-lite"/>
    </source>
</evidence>
<evidence type="ECO:0000256" key="2">
    <source>
        <dbReference type="SAM" id="SignalP"/>
    </source>
</evidence>
<feature type="signal peptide" evidence="2">
    <location>
        <begin position="1"/>
        <end position="22"/>
    </location>
</feature>
<dbReference type="EMBL" id="JAAGYR010000017">
    <property type="protein sequence ID" value="NEN76346.1"/>
    <property type="molecule type" value="Genomic_DNA"/>
</dbReference>
<reference evidence="3 4" key="1">
    <citation type="submission" date="2020-02" db="EMBL/GenBank/DDBJ databases">
        <title>Pelistega sp. NLN82 were isolated from wild rodents of the Hainan Island.</title>
        <authorList>
            <person name="Niu N."/>
            <person name="Zhou J."/>
        </authorList>
    </citation>
    <scope>NUCLEOTIDE SEQUENCE [LARGE SCALE GENOMIC DNA]</scope>
    <source>
        <strain evidence="3 4">NLN82</strain>
    </source>
</reference>
<protein>
    <submittedName>
        <fullName evidence="3">Uncharacterized protein</fullName>
    </submittedName>
</protein>